<reference evidence="6 7" key="1">
    <citation type="journal article" date="2023" name="Nat. Commun.">
        <title>Origin of minicircular mitochondrial genomes in red algae.</title>
        <authorList>
            <person name="Lee Y."/>
            <person name="Cho C.H."/>
            <person name="Lee Y.M."/>
            <person name="Park S.I."/>
            <person name="Yang J.H."/>
            <person name="West J.A."/>
            <person name="Bhattacharya D."/>
            <person name="Yoon H.S."/>
        </authorList>
    </citation>
    <scope>NUCLEOTIDE SEQUENCE [LARGE SCALE GENOMIC DNA]</scope>
    <source>
        <strain evidence="6 7">CCMP1338</strain>
        <tissue evidence="6">Whole cell</tissue>
    </source>
</reference>
<dbReference type="InterPro" id="IPR029066">
    <property type="entry name" value="PLP-binding_barrel"/>
</dbReference>
<name>A0AAV8UK52_9RHOD</name>
<dbReference type="SUPFAM" id="SSF51419">
    <property type="entry name" value="PLP-binding barrel"/>
    <property type="match status" value="1"/>
</dbReference>
<dbReference type="InterPro" id="IPR011078">
    <property type="entry name" value="PyrdxlP_homeostasis"/>
</dbReference>
<keyword evidence="1 2" id="KW-0663">Pyridoxal phosphate</keyword>
<feature type="domain" description="Alanine racemase N-terminal" evidence="5">
    <location>
        <begin position="16"/>
        <end position="238"/>
    </location>
</feature>
<evidence type="ECO:0000313" key="6">
    <source>
        <dbReference type="EMBL" id="KAJ8901948.1"/>
    </source>
</evidence>
<dbReference type="InterPro" id="IPR001608">
    <property type="entry name" value="Ala_racemase_N"/>
</dbReference>
<accession>A0AAV8UK52</accession>
<evidence type="ECO:0000256" key="1">
    <source>
        <dbReference type="ARBA" id="ARBA00022898"/>
    </source>
</evidence>
<dbReference type="Pfam" id="PF01168">
    <property type="entry name" value="Ala_racemase_N"/>
    <property type="match status" value="1"/>
</dbReference>
<dbReference type="FunFam" id="3.20.20.10:FF:000007">
    <property type="entry name" value="Pyridoxal phosphate homeostasis protein"/>
    <property type="match status" value="1"/>
</dbReference>
<gene>
    <name evidence="6" type="ORF">NDN08_004150</name>
</gene>
<sequence>MSVNSDSQARDLSVKIALQSVQARLEKAAKEAGRTDVPRLVAVGKTKPSEMIMDAYEVGQRHFGENYAQELVRKAEELPKDICWHYIGPLQSNKAKLLSKVENLWCVETVDRIKIADALNKEWVEKSEPLRVMLQVNVSEEEAKSGAGKGEAVDVANHIVSNCPGLSLIGLMTIGMANAGPDNEDFKSLASLRNQVAEALNRSPTSLELSMGMSGDFETATKLGSTNVRVGSTIFGARFYPNVSAEATG</sequence>
<comment type="cofactor">
    <cofactor evidence="3">
        <name>pyridoxal 5'-phosphate</name>
        <dbReference type="ChEBI" id="CHEBI:597326"/>
    </cofactor>
</comment>
<dbReference type="GO" id="GO:0030170">
    <property type="term" value="F:pyridoxal phosphate binding"/>
    <property type="evidence" value="ECO:0007669"/>
    <property type="project" value="UniProtKB-UniRule"/>
</dbReference>
<comment type="similarity">
    <text evidence="2 4">Belongs to the pyridoxal phosphate-binding protein YggS/PROSC family.</text>
</comment>
<keyword evidence="7" id="KW-1185">Reference proteome</keyword>
<dbReference type="PANTHER" id="PTHR10146:SF14">
    <property type="entry name" value="PYRIDOXAL PHOSPHATE HOMEOSTASIS PROTEIN"/>
    <property type="match status" value="1"/>
</dbReference>
<organism evidence="6 7">
    <name type="scientific">Rhodosorus marinus</name>
    <dbReference type="NCBI Taxonomy" id="101924"/>
    <lineage>
        <taxon>Eukaryota</taxon>
        <taxon>Rhodophyta</taxon>
        <taxon>Stylonematophyceae</taxon>
        <taxon>Stylonematales</taxon>
        <taxon>Stylonemataceae</taxon>
        <taxon>Rhodosorus</taxon>
    </lineage>
</organism>
<protein>
    <recommendedName>
        <fullName evidence="2">Pyridoxal phosphate homeostasis protein</fullName>
        <shortName evidence="2">PLP homeostasis protein</shortName>
    </recommendedName>
</protein>
<comment type="function">
    <text evidence="2">Pyridoxal 5'-phosphate (PLP)-binding protein, which may be involved in intracellular homeostatic regulation of pyridoxal 5'-phosphate (PLP), the active form of vitamin B6.</text>
</comment>
<evidence type="ECO:0000256" key="4">
    <source>
        <dbReference type="RuleBase" id="RU004514"/>
    </source>
</evidence>
<dbReference type="Proteomes" id="UP001157974">
    <property type="component" value="Unassembled WGS sequence"/>
</dbReference>
<dbReference type="AlphaFoldDB" id="A0AAV8UK52"/>
<dbReference type="HAMAP" id="MF_02087">
    <property type="entry name" value="PLP_homeostasis"/>
    <property type="match status" value="1"/>
</dbReference>
<evidence type="ECO:0000256" key="3">
    <source>
        <dbReference type="PIRSR" id="PIRSR004848-1"/>
    </source>
</evidence>
<evidence type="ECO:0000256" key="2">
    <source>
        <dbReference type="HAMAP-Rule" id="MF_03225"/>
    </source>
</evidence>
<feature type="modified residue" description="N6-(pyridoxal phosphate)lysine" evidence="2 3">
    <location>
        <position position="45"/>
    </location>
</feature>
<comment type="caution">
    <text evidence="6">The sequence shown here is derived from an EMBL/GenBank/DDBJ whole genome shotgun (WGS) entry which is preliminary data.</text>
</comment>
<evidence type="ECO:0000259" key="5">
    <source>
        <dbReference type="Pfam" id="PF01168"/>
    </source>
</evidence>
<dbReference type="PANTHER" id="PTHR10146">
    <property type="entry name" value="PROLINE SYNTHETASE CO-TRANSCRIBED BACTERIAL HOMOLOG PROTEIN"/>
    <property type="match status" value="1"/>
</dbReference>
<evidence type="ECO:0000313" key="7">
    <source>
        <dbReference type="Proteomes" id="UP001157974"/>
    </source>
</evidence>
<dbReference type="EMBL" id="JAMWBK010000010">
    <property type="protein sequence ID" value="KAJ8901948.1"/>
    <property type="molecule type" value="Genomic_DNA"/>
</dbReference>
<dbReference type="Gene3D" id="3.20.20.10">
    <property type="entry name" value="Alanine racemase"/>
    <property type="match status" value="1"/>
</dbReference>
<dbReference type="CDD" id="cd06822">
    <property type="entry name" value="PLPDE_III_YBL036c_euk"/>
    <property type="match status" value="1"/>
</dbReference>
<proteinExistence type="inferred from homology"/>
<dbReference type="PIRSF" id="PIRSF004848">
    <property type="entry name" value="YBL036c_PLPDEIII"/>
    <property type="match status" value="1"/>
</dbReference>
<dbReference type="NCBIfam" id="TIGR00044">
    <property type="entry name" value="YggS family pyridoxal phosphate-dependent enzyme"/>
    <property type="match status" value="1"/>
</dbReference>